<accession>A0A4Y2VP78</accession>
<keyword evidence="2" id="KW-1185">Reference proteome</keyword>
<gene>
    <name evidence="1" type="ORF">AVEN_65039_1</name>
</gene>
<dbReference type="Proteomes" id="UP000499080">
    <property type="component" value="Unassembled WGS sequence"/>
</dbReference>
<reference evidence="1 2" key="1">
    <citation type="journal article" date="2019" name="Sci. Rep.">
        <title>Orb-weaving spider Araneus ventricosus genome elucidates the spidroin gene catalogue.</title>
        <authorList>
            <person name="Kono N."/>
            <person name="Nakamura H."/>
            <person name="Ohtoshi R."/>
            <person name="Moran D.A.P."/>
            <person name="Shinohara A."/>
            <person name="Yoshida Y."/>
            <person name="Fujiwara M."/>
            <person name="Mori M."/>
            <person name="Tomita M."/>
            <person name="Arakawa K."/>
        </authorList>
    </citation>
    <scope>NUCLEOTIDE SEQUENCE [LARGE SCALE GENOMIC DNA]</scope>
</reference>
<comment type="caution">
    <text evidence="1">The sequence shown here is derived from an EMBL/GenBank/DDBJ whole genome shotgun (WGS) entry which is preliminary data.</text>
</comment>
<proteinExistence type="predicted"/>
<evidence type="ECO:0000313" key="1">
    <source>
        <dbReference type="EMBL" id="GBO25954.1"/>
    </source>
</evidence>
<sequence length="81" mass="9200">MQLLASPISYSEICKYETSMTMNILSEIQDNGFVQFVFDNADHNTRTMDGMELSCDGRSAVCYSCFSCSDMFFLYSTVDWG</sequence>
<dbReference type="OrthoDB" id="7473794at2759"/>
<dbReference type="AlphaFoldDB" id="A0A4Y2VP78"/>
<name>A0A4Y2VP78_ARAVE</name>
<dbReference type="EMBL" id="BGPR01048968">
    <property type="protein sequence ID" value="GBO25954.1"/>
    <property type="molecule type" value="Genomic_DNA"/>
</dbReference>
<evidence type="ECO:0000313" key="2">
    <source>
        <dbReference type="Proteomes" id="UP000499080"/>
    </source>
</evidence>
<protein>
    <submittedName>
        <fullName evidence="1">Uncharacterized protein</fullName>
    </submittedName>
</protein>
<organism evidence="1 2">
    <name type="scientific">Araneus ventricosus</name>
    <name type="common">Orbweaver spider</name>
    <name type="synonym">Epeira ventricosa</name>
    <dbReference type="NCBI Taxonomy" id="182803"/>
    <lineage>
        <taxon>Eukaryota</taxon>
        <taxon>Metazoa</taxon>
        <taxon>Ecdysozoa</taxon>
        <taxon>Arthropoda</taxon>
        <taxon>Chelicerata</taxon>
        <taxon>Arachnida</taxon>
        <taxon>Araneae</taxon>
        <taxon>Araneomorphae</taxon>
        <taxon>Entelegynae</taxon>
        <taxon>Araneoidea</taxon>
        <taxon>Araneidae</taxon>
        <taxon>Araneus</taxon>
    </lineage>
</organism>